<dbReference type="Proteomes" id="UP001434883">
    <property type="component" value="Unassembled WGS sequence"/>
</dbReference>
<protein>
    <submittedName>
        <fullName evidence="1">Uncharacterized protein</fullName>
    </submittedName>
</protein>
<name>A0ABV0S8X5_9TELE</name>
<feature type="non-terminal residue" evidence="1">
    <location>
        <position position="1"/>
    </location>
</feature>
<reference evidence="1 2" key="1">
    <citation type="submission" date="2021-06" db="EMBL/GenBank/DDBJ databases">
        <authorList>
            <person name="Palmer J.M."/>
        </authorList>
    </citation>
    <scope>NUCLEOTIDE SEQUENCE [LARGE SCALE GENOMIC DNA]</scope>
    <source>
        <strain evidence="1 2">XC_2019</strain>
        <tissue evidence="1">Muscle</tissue>
    </source>
</reference>
<proteinExistence type="predicted"/>
<accession>A0ABV0S8X5</accession>
<organism evidence="1 2">
    <name type="scientific">Xenoophorus captivus</name>
    <dbReference type="NCBI Taxonomy" id="1517983"/>
    <lineage>
        <taxon>Eukaryota</taxon>
        <taxon>Metazoa</taxon>
        <taxon>Chordata</taxon>
        <taxon>Craniata</taxon>
        <taxon>Vertebrata</taxon>
        <taxon>Euteleostomi</taxon>
        <taxon>Actinopterygii</taxon>
        <taxon>Neopterygii</taxon>
        <taxon>Teleostei</taxon>
        <taxon>Neoteleostei</taxon>
        <taxon>Acanthomorphata</taxon>
        <taxon>Ovalentaria</taxon>
        <taxon>Atherinomorphae</taxon>
        <taxon>Cyprinodontiformes</taxon>
        <taxon>Goodeidae</taxon>
        <taxon>Xenoophorus</taxon>
    </lineage>
</organism>
<gene>
    <name evidence="1" type="ORF">XENOCAPTIV_019827</name>
</gene>
<sequence length="71" mass="7995">NFPDLNHHQHPVNMNQALVPLQKISVPGLRMMWKIQPNSLTDQFSQEKALLNNSQVSVKSSMQQGLKSVVS</sequence>
<evidence type="ECO:0000313" key="1">
    <source>
        <dbReference type="EMBL" id="MEQ2216650.1"/>
    </source>
</evidence>
<keyword evidence="2" id="KW-1185">Reference proteome</keyword>
<dbReference type="EMBL" id="JAHRIN010071448">
    <property type="protein sequence ID" value="MEQ2216650.1"/>
    <property type="molecule type" value="Genomic_DNA"/>
</dbReference>
<evidence type="ECO:0000313" key="2">
    <source>
        <dbReference type="Proteomes" id="UP001434883"/>
    </source>
</evidence>
<comment type="caution">
    <text evidence="1">The sequence shown here is derived from an EMBL/GenBank/DDBJ whole genome shotgun (WGS) entry which is preliminary data.</text>
</comment>